<name>A0A3L7AS00_9MICO</name>
<sequence>MDQNRDVWIVLNESAPDNPIIGVFGTAESAQTYFEQVASQYPEDTFALGRYPIDQTHEQWGSGTARYRGID</sequence>
<evidence type="ECO:0000313" key="2">
    <source>
        <dbReference type="Proteomes" id="UP000269438"/>
    </source>
</evidence>
<dbReference type="OrthoDB" id="4952679at2"/>
<gene>
    <name evidence="1" type="ORF">D9V34_08645</name>
</gene>
<dbReference type="Proteomes" id="UP000269438">
    <property type="component" value="Unassembled WGS sequence"/>
</dbReference>
<evidence type="ECO:0000313" key="1">
    <source>
        <dbReference type="EMBL" id="RLP83283.1"/>
    </source>
</evidence>
<dbReference type="EMBL" id="RCUY01000005">
    <property type="protein sequence ID" value="RLP83283.1"/>
    <property type="molecule type" value="Genomic_DNA"/>
</dbReference>
<dbReference type="AlphaFoldDB" id="A0A3L7AS00"/>
<reference evidence="1 2" key="1">
    <citation type="submission" date="2018-10" db="EMBL/GenBank/DDBJ databases">
        <authorList>
            <person name="Li J."/>
        </authorList>
    </citation>
    <scope>NUCLEOTIDE SEQUENCE [LARGE SCALE GENOMIC DNA]</scope>
    <source>
        <strain evidence="1 2">JCM 11654</strain>
    </source>
</reference>
<dbReference type="RefSeq" id="WP_121688403.1">
    <property type="nucleotide sequence ID" value="NZ_RCUY01000005.1"/>
</dbReference>
<proteinExistence type="predicted"/>
<keyword evidence="2" id="KW-1185">Reference proteome</keyword>
<accession>A0A3L7AS00</accession>
<comment type="caution">
    <text evidence="1">The sequence shown here is derived from an EMBL/GenBank/DDBJ whole genome shotgun (WGS) entry which is preliminary data.</text>
</comment>
<organism evidence="1 2">
    <name type="scientific">Mycetocola lacteus</name>
    <dbReference type="NCBI Taxonomy" id="76637"/>
    <lineage>
        <taxon>Bacteria</taxon>
        <taxon>Bacillati</taxon>
        <taxon>Actinomycetota</taxon>
        <taxon>Actinomycetes</taxon>
        <taxon>Micrococcales</taxon>
        <taxon>Microbacteriaceae</taxon>
        <taxon>Mycetocola</taxon>
    </lineage>
</organism>
<protein>
    <submittedName>
        <fullName evidence="1">Uncharacterized protein</fullName>
    </submittedName>
</protein>